<evidence type="ECO:0000256" key="3">
    <source>
        <dbReference type="ARBA" id="ARBA00022989"/>
    </source>
</evidence>
<keyword evidence="4 5" id="KW-0472">Membrane</keyword>
<dbReference type="Gene3D" id="1.20.120.1780">
    <property type="entry name" value="UbiA prenyltransferase"/>
    <property type="match status" value="1"/>
</dbReference>
<comment type="subcellular location">
    <subcellularLocation>
        <location evidence="1">Membrane</location>
        <topology evidence="1">Multi-pass membrane protein</topology>
    </subcellularLocation>
</comment>
<feature type="transmembrane region" description="Helical" evidence="5">
    <location>
        <begin position="114"/>
        <end position="133"/>
    </location>
</feature>
<evidence type="ECO:0000256" key="2">
    <source>
        <dbReference type="ARBA" id="ARBA00022692"/>
    </source>
</evidence>
<protein>
    <submittedName>
        <fullName evidence="6">Uncharacterized protein</fullName>
    </submittedName>
</protein>
<keyword evidence="2 5" id="KW-0812">Transmembrane</keyword>
<comment type="caution">
    <text evidence="6">The sequence shown here is derived from an EMBL/GenBank/DDBJ whole genome shotgun (WGS) entry which is preliminary data.</text>
</comment>
<keyword evidence="3 5" id="KW-1133">Transmembrane helix</keyword>
<dbReference type="InterPro" id="IPR000537">
    <property type="entry name" value="UbiA_prenyltransferase"/>
</dbReference>
<feature type="transmembrane region" description="Helical" evidence="5">
    <location>
        <begin position="43"/>
        <end position="63"/>
    </location>
</feature>
<evidence type="ECO:0000256" key="4">
    <source>
        <dbReference type="ARBA" id="ARBA00023136"/>
    </source>
</evidence>
<feature type="transmembrane region" description="Helical" evidence="5">
    <location>
        <begin position="84"/>
        <end position="108"/>
    </location>
</feature>
<sequence>MSGLRRAALTFEALWWMTRIHLSNINMWPAVMGGVAAAHPLGVWRIVGLVVFTAAAGGALFIVNDILDADGDRVTAPYLPLPSGLVTVGQAWAATGAYFAAGIAALYLACGTPGRFGVAAGLTAATVVLSMAYSKVKDGGVVASVVISIPQTIPAVIAWYLAGGGRPWALALVVVYHLTACVSNNILAALRDVDLDPQVGNRTLPVRLGAARAFRLAAVVAYLALVPVAALSALLPSWTGLPVAAVALVLMAGSHRRTLATFGEPGRGRIQRMADMKVFKSGEFVRHMAVVACFSVPAAAVTGAALYLMLWGGGRVYRARMINGGIRRSLGIVPTAGPADRPRESEGVA</sequence>
<accession>A0A7K0BRF6</accession>
<dbReference type="RefSeq" id="WP_153531612.1">
    <property type="nucleotide sequence ID" value="NZ_WEGH01000001.1"/>
</dbReference>
<proteinExistence type="predicted"/>
<evidence type="ECO:0000313" key="7">
    <source>
        <dbReference type="Proteomes" id="UP000487268"/>
    </source>
</evidence>
<feature type="transmembrane region" description="Helical" evidence="5">
    <location>
        <begin position="140"/>
        <end position="162"/>
    </location>
</feature>
<dbReference type="GO" id="GO:0016020">
    <property type="term" value="C:membrane"/>
    <property type="evidence" value="ECO:0007669"/>
    <property type="project" value="UniProtKB-SubCell"/>
</dbReference>
<dbReference type="OrthoDB" id="9554476at2"/>
<gene>
    <name evidence="6" type="ORF">ACRB68_17760</name>
</gene>
<reference evidence="6 7" key="1">
    <citation type="submission" date="2019-10" db="EMBL/GenBank/DDBJ databases">
        <title>Actinomadura rubteroloni sp. nov. and Actinomadura macrotermitis sp. nov., isolated from the gut of fungus growing-termite Macrotermes natalensis.</title>
        <authorList>
            <person name="Benndorf R."/>
            <person name="Martin K."/>
            <person name="Kuefner M."/>
            <person name="De Beer W."/>
            <person name="Kaster A.-K."/>
            <person name="Vollmers J."/>
            <person name="Poulsen M."/>
            <person name="Beemelmanns C."/>
        </authorList>
    </citation>
    <scope>NUCLEOTIDE SEQUENCE [LARGE SCALE GENOMIC DNA]</scope>
    <source>
        <strain evidence="6 7">RB68</strain>
    </source>
</reference>
<dbReference type="Gene3D" id="1.10.357.140">
    <property type="entry name" value="UbiA prenyltransferase"/>
    <property type="match status" value="1"/>
</dbReference>
<feature type="transmembrane region" description="Helical" evidence="5">
    <location>
        <begin position="284"/>
        <end position="310"/>
    </location>
</feature>
<dbReference type="AlphaFoldDB" id="A0A7K0BRF6"/>
<keyword evidence="7" id="KW-1185">Reference proteome</keyword>
<dbReference type="PANTHER" id="PTHR42723:SF1">
    <property type="entry name" value="CHLOROPHYLL SYNTHASE, CHLOROPLASTIC"/>
    <property type="match status" value="1"/>
</dbReference>
<dbReference type="InterPro" id="IPR044878">
    <property type="entry name" value="UbiA_sf"/>
</dbReference>
<feature type="transmembrane region" description="Helical" evidence="5">
    <location>
        <begin position="168"/>
        <end position="193"/>
    </location>
</feature>
<dbReference type="InterPro" id="IPR050475">
    <property type="entry name" value="Prenyltransferase_related"/>
</dbReference>
<dbReference type="PANTHER" id="PTHR42723">
    <property type="entry name" value="CHLOROPHYLL SYNTHASE"/>
    <property type="match status" value="1"/>
</dbReference>
<dbReference type="Pfam" id="PF01040">
    <property type="entry name" value="UbiA"/>
    <property type="match status" value="1"/>
</dbReference>
<name>A0A7K0BRF6_9ACTN</name>
<organism evidence="6 7">
    <name type="scientific">Actinomadura macrotermitis</name>
    <dbReference type="NCBI Taxonomy" id="2585200"/>
    <lineage>
        <taxon>Bacteria</taxon>
        <taxon>Bacillati</taxon>
        <taxon>Actinomycetota</taxon>
        <taxon>Actinomycetes</taxon>
        <taxon>Streptosporangiales</taxon>
        <taxon>Thermomonosporaceae</taxon>
        <taxon>Actinomadura</taxon>
    </lineage>
</organism>
<dbReference type="Proteomes" id="UP000487268">
    <property type="component" value="Unassembled WGS sequence"/>
</dbReference>
<dbReference type="EMBL" id="WEGH01000001">
    <property type="protein sequence ID" value="MQY03731.1"/>
    <property type="molecule type" value="Genomic_DNA"/>
</dbReference>
<evidence type="ECO:0000256" key="5">
    <source>
        <dbReference type="SAM" id="Phobius"/>
    </source>
</evidence>
<evidence type="ECO:0000313" key="6">
    <source>
        <dbReference type="EMBL" id="MQY03731.1"/>
    </source>
</evidence>
<evidence type="ECO:0000256" key="1">
    <source>
        <dbReference type="ARBA" id="ARBA00004141"/>
    </source>
</evidence>
<dbReference type="GO" id="GO:0016765">
    <property type="term" value="F:transferase activity, transferring alkyl or aryl (other than methyl) groups"/>
    <property type="evidence" value="ECO:0007669"/>
    <property type="project" value="InterPro"/>
</dbReference>